<dbReference type="CDD" id="cd06223">
    <property type="entry name" value="PRTases_typeI"/>
    <property type="match status" value="1"/>
</dbReference>
<gene>
    <name evidence="2" type="ORF">AAW31_15820</name>
    <name evidence="3" type="ORF">BCL69_104626</name>
</gene>
<organism evidence="2 4">
    <name type="scientific">Nitrosomonas communis</name>
    <dbReference type="NCBI Taxonomy" id="44574"/>
    <lineage>
        <taxon>Bacteria</taxon>
        <taxon>Pseudomonadati</taxon>
        <taxon>Pseudomonadota</taxon>
        <taxon>Betaproteobacteria</taxon>
        <taxon>Nitrosomonadales</taxon>
        <taxon>Nitrosomonadaceae</taxon>
        <taxon>Nitrosomonas</taxon>
    </lineage>
</organism>
<dbReference type="Proteomes" id="UP000034156">
    <property type="component" value="Chromosome"/>
</dbReference>
<reference evidence="4" key="1">
    <citation type="submission" date="2015-05" db="EMBL/GenBank/DDBJ databases">
        <title>Draft genome of Nitrosomonas communis strain Nm2.</title>
        <authorList>
            <person name="Kozlowski J.A."/>
            <person name="Kits K.D."/>
            <person name="Stein L.Y."/>
        </authorList>
    </citation>
    <scope>NUCLEOTIDE SEQUENCE [LARGE SCALE GENOMIC DNA]</scope>
    <source>
        <strain evidence="4">Nm2</strain>
    </source>
</reference>
<dbReference type="SUPFAM" id="SSF53271">
    <property type="entry name" value="PRTase-like"/>
    <property type="match status" value="1"/>
</dbReference>
<keyword evidence="4" id="KW-1185">Reference proteome</keyword>
<accession>A0A0F7KJJ2</accession>
<dbReference type="InterPro" id="IPR000836">
    <property type="entry name" value="PRTase_dom"/>
</dbReference>
<dbReference type="Pfam" id="PF00156">
    <property type="entry name" value="Pribosyltran"/>
    <property type="match status" value="1"/>
</dbReference>
<dbReference type="Gene3D" id="3.40.50.2020">
    <property type="match status" value="1"/>
</dbReference>
<protein>
    <submittedName>
        <fullName evidence="2 3">Uracil phosphoribosyltransferase</fullName>
    </submittedName>
</protein>
<evidence type="ECO:0000313" key="5">
    <source>
        <dbReference type="Proteomes" id="UP000324176"/>
    </source>
</evidence>
<dbReference type="EMBL" id="VNHT01000046">
    <property type="protein sequence ID" value="TYP82116.1"/>
    <property type="molecule type" value="Genomic_DNA"/>
</dbReference>
<evidence type="ECO:0000259" key="1">
    <source>
        <dbReference type="Pfam" id="PF00156"/>
    </source>
</evidence>
<dbReference type="PATRIC" id="fig|44574.3.peg.3829"/>
<dbReference type="KEGG" id="nco:AAW31_15820"/>
<dbReference type="RefSeq" id="WP_046850971.1">
    <property type="nucleotide sequence ID" value="NZ_CP011451.1"/>
</dbReference>
<reference evidence="2 4" key="2">
    <citation type="journal article" date="2016" name="Genome Announc.">
        <title>Genome Sequence of Nitrosomonas communis Strain Nm2, a Mesophilic Ammonia-Oxidizing Bacterium Isolated from Mediterranean Soil.</title>
        <authorList>
            <person name="Kozlowski J.A."/>
            <person name="Kits K.D."/>
            <person name="Stein L.Y."/>
        </authorList>
    </citation>
    <scope>NUCLEOTIDE SEQUENCE [LARGE SCALE GENOMIC DNA]</scope>
    <source>
        <strain evidence="2 4">Nm2</strain>
    </source>
</reference>
<name>A0A0F7KJJ2_9PROT</name>
<dbReference type="PANTHER" id="PTHR11608:SF0">
    <property type="entry name" value="BIFUNCTIONAL PROTEIN PYRR"/>
    <property type="match status" value="1"/>
</dbReference>
<dbReference type="OrthoDB" id="9802227at2"/>
<dbReference type="InterPro" id="IPR029057">
    <property type="entry name" value="PRTase-like"/>
</dbReference>
<dbReference type="NCBIfam" id="NF003545">
    <property type="entry name" value="PRK05205.1-1"/>
    <property type="match status" value="1"/>
</dbReference>
<dbReference type="InterPro" id="IPR050137">
    <property type="entry name" value="PyrR_bifunctional"/>
</dbReference>
<reference evidence="3 5" key="3">
    <citation type="submission" date="2019-07" db="EMBL/GenBank/DDBJ databases">
        <title>Active sludge and wastewater microbial communities from Klosterneuburg, Austria.</title>
        <authorList>
            <person name="Wagner M."/>
        </authorList>
    </citation>
    <scope>NUCLEOTIDE SEQUENCE [LARGE SCALE GENOMIC DNA]</scope>
    <source>
        <strain evidence="3 5">Nm2</strain>
    </source>
</reference>
<dbReference type="EMBL" id="CP011451">
    <property type="protein sequence ID" value="AKH38937.1"/>
    <property type="molecule type" value="Genomic_DNA"/>
</dbReference>
<evidence type="ECO:0000313" key="4">
    <source>
        <dbReference type="Proteomes" id="UP000034156"/>
    </source>
</evidence>
<dbReference type="AlphaFoldDB" id="A0A0F7KJJ2"/>
<sequence>MQLPDAEQLLADLTEQLRPVVDERIAMIGIHTGGAWVAKRLHQALGFSLPLGVLDISFYRDDYSKIGLHPQVKPSDLPFEVEGSHIILVDDVLYTGRTIRAAVNEIFDYGRPASIHLATLIDRGGRELPIVAQYAGAVLSLPADKMLELKQDADGKLSLSLRNIRFSEK</sequence>
<keyword evidence="2" id="KW-0808">Transferase</keyword>
<feature type="domain" description="Phosphoribosyltransferase" evidence="1">
    <location>
        <begin position="7"/>
        <end position="132"/>
    </location>
</feature>
<dbReference type="GO" id="GO:0016757">
    <property type="term" value="F:glycosyltransferase activity"/>
    <property type="evidence" value="ECO:0007669"/>
    <property type="project" value="UniProtKB-KW"/>
</dbReference>
<dbReference type="PANTHER" id="PTHR11608">
    <property type="entry name" value="BIFUNCTIONAL PROTEIN PYRR"/>
    <property type="match status" value="1"/>
</dbReference>
<evidence type="ECO:0000313" key="2">
    <source>
        <dbReference type="EMBL" id="AKH38937.1"/>
    </source>
</evidence>
<proteinExistence type="predicted"/>
<dbReference type="Proteomes" id="UP000324176">
    <property type="component" value="Unassembled WGS sequence"/>
</dbReference>
<evidence type="ECO:0000313" key="3">
    <source>
        <dbReference type="EMBL" id="TYP82116.1"/>
    </source>
</evidence>
<keyword evidence="2" id="KW-0328">Glycosyltransferase</keyword>